<dbReference type="RefSeq" id="WP_138678409.1">
    <property type="nucleotide sequence ID" value="NZ_SWAD01000062.1"/>
</dbReference>
<dbReference type="AlphaFoldDB" id="A0A5S4ELB9"/>
<evidence type="ECO:0000256" key="1">
    <source>
        <dbReference type="SAM" id="Phobius"/>
    </source>
</evidence>
<comment type="caution">
    <text evidence="3">The sequence shown here is derived from an EMBL/GenBank/DDBJ whole genome shotgun (WGS) entry which is preliminary data.</text>
</comment>
<dbReference type="GO" id="GO:0120147">
    <property type="term" value="F:formylglycine-generating oxidase activity"/>
    <property type="evidence" value="ECO:0007669"/>
    <property type="project" value="TreeGrafter"/>
</dbReference>
<name>A0A5S4ELB9_9PROT</name>
<dbReference type="InterPro" id="IPR042095">
    <property type="entry name" value="SUMF_sf"/>
</dbReference>
<evidence type="ECO:0000313" key="4">
    <source>
        <dbReference type="Proteomes" id="UP000306324"/>
    </source>
</evidence>
<gene>
    <name evidence="3" type="ORF">ACCUM_0065</name>
</gene>
<dbReference type="Gene3D" id="3.90.1580.10">
    <property type="entry name" value="paralog of FGE (formylglycine-generating enzyme)"/>
    <property type="match status" value="1"/>
</dbReference>
<accession>A0A5S4ELB9</accession>
<dbReference type="InterPro" id="IPR051043">
    <property type="entry name" value="Sulfatase_Mod_Factor_Kinase"/>
</dbReference>
<dbReference type="Proteomes" id="UP000306324">
    <property type="component" value="Unassembled WGS sequence"/>
</dbReference>
<dbReference type="PANTHER" id="PTHR23150">
    <property type="entry name" value="SULFATASE MODIFYING FACTOR 1, 2"/>
    <property type="match status" value="1"/>
</dbReference>
<feature type="transmembrane region" description="Helical" evidence="1">
    <location>
        <begin position="49"/>
        <end position="72"/>
    </location>
</feature>
<dbReference type="SUPFAM" id="SSF56436">
    <property type="entry name" value="C-type lectin-like"/>
    <property type="match status" value="1"/>
</dbReference>
<dbReference type="PANTHER" id="PTHR23150:SF19">
    <property type="entry name" value="FORMYLGLYCINE-GENERATING ENZYME"/>
    <property type="match status" value="1"/>
</dbReference>
<keyword evidence="1" id="KW-1133">Transmembrane helix</keyword>
<organism evidence="3 4">
    <name type="scientific">Candidatus Accumulibacter phosphatis</name>
    <dbReference type="NCBI Taxonomy" id="327160"/>
    <lineage>
        <taxon>Bacteria</taxon>
        <taxon>Pseudomonadati</taxon>
        <taxon>Pseudomonadota</taxon>
        <taxon>Betaproteobacteria</taxon>
        <taxon>Candidatus Accumulibacter</taxon>
    </lineage>
</organism>
<keyword evidence="4" id="KW-1185">Reference proteome</keyword>
<keyword evidence="1" id="KW-0472">Membrane</keyword>
<feature type="domain" description="Sulfatase-modifying factor enzyme-like" evidence="2">
    <location>
        <begin position="94"/>
        <end position="330"/>
    </location>
</feature>
<proteinExistence type="predicted"/>
<evidence type="ECO:0000259" key="2">
    <source>
        <dbReference type="Pfam" id="PF03781"/>
    </source>
</evidence>
<protein>
    <recommendedName>
        <fullName evidence="2">Sulfatase-modifying factor enzyme-like domain-containing protein</fullName>
    </recommendedName>
</protein>
<sequence>MTADPDRRLVARRVVAGLDRLPLPVLVAAGVALGGAIGGAGFLHLEAPAWAVAWLALFAGLGWLGYTVAPVFDEPNPIQASRRPRRVIDGSLPMVDLPAGDFRMGSPDADDLARANEKPQHEVTVAAFRMAVTPVTVELYQEVMAPSTVAGESEARLPATGVSWVQAIEFCNRLSERAGYRPCYSRWFGRWRCDWRADGYRLPTEAEWEYACRAGTATRYGFGDDPAGFDAYAWYEGNANGALQPVATRRANAWGLHDLHGNVWEWCWDWYGSYSPGRARNPRGPMMLTAGWRVLRGGSFGDPPALLRSAGRVGDLPGFRGRFFGFRCVRVPPQHLDQSAD</sequence>
<dbReference type="OrthoDB" id="9768004at2"/>
<dbReference type="InterPro" id="IPR016187">
    <property type="entry name" value="CTDL_fold"/>
</dbReference>
<keyword evidence="1" id="KW-0812">Transmembrane</keyword>
<evidence type="ECO:0000313" key="3">
    <source>
        <dbReference type="EMBL" id="TMQ76126.1"/>
    </source>
</evidence>
<dbReference type="Pfam" id="PF03781">
    <property type="entry name" value="FGE-sulfatase"/>
    <property type="match status" value="1"/>
</dbReference>
<dbReference type="InterPro" id="IPR005532">
    <property type="entry name" value="SUMF_dom"/>
</dbReference>
<feature type="transmembrane region" description="Helical" evidence="1">
    <location>
        <begin position="21"/>
        <end position="43"/>
    </location>
</feature>
<dbReference type="EMBL" id="SWAD01000062">
    <property type="protein sequence ID" value="TMQ76126.1"/>
    <property type="molecule type" value="Genomic_DNA"/>
</dbReference>
<reference evidence="3 4" key="1">
    <citation type="submission" date="2019-04" db="EMBL/GenBank/DDBJ databases">
        <title>A novel phosphate-accumulating bacterium identified in bioreactor for phosphate removal from wastewater.</title>
        <authorList>
            <person name="Kotlyarov R.Y."/>
            <person name="Beletsky A.V."/>
            <person name="Kallistova A.Y."/>
            <person name="Dorofeev A.G."/>
            <person name="Nikolaev Y.Y."/>
            <person name="Pimenov N.V."/>
            <person name="Ravin N.V."/>
            <person name="Mardanov A.V."/>
        </authorList>
    </citation>
    <scope>NUCLEOTIDE SEQUENCE [LARGE SCALE GENOMIC DNA]</scope>
    <source>
        <strain evidence="3 4">Bin19</strain>
    </source>
</reference>